<gene>
    <name evidence="2" type="ORF">ALQ51_02565</name>
    <name evidence="1" type="ORF">ALQ53_01711</name>
</gene>
<dbReference type="EMBL" id="RBPJ01000218">
    <property type="protein sequence ID" value="RMN92526.1"/>
    <property type="molecule type" value="Genomic_DNA"/>
</dbReference>
<dbReference type="Proteomes" id="UP000269335">
    <property type="component" value="Unassembled WGS sequence"/>
</dbReference>
<accession>A0A3M3Q341</accession>
<evidence type="ECO:0000313" key="1">
    <source>
        <dbReference type="EMBL" id="RMN78619.1"/>
    </source>
</evidence>
<dbReference type="Proteomes" id="UP000270524">
    <property type="component" value="Unassembled WGS sequence"/>
</dbReference>
<reference evidence="3 4" key="1">
    <citation type="submission" date="2018-08" db="EMBL/GenBank/DDBJ databases">
        <title>Recombination of ecologically and evolutionarily significant loci maintains genetic cohesion in the Pseudomonas syringae species complex.</title>
        <authorList>
            <person name="Dillon M."/>
            <person name="Thakur S."/>
            <person name="Almeida R.N.D."/>
            <person name="Weir B.S."/>
            <person name="Guttman D.S."/>
        </authorList>
    </citation>
    <scope>NUCLEOTIDE SEQUENCE [LARGE SCALE GENOMIC DNA]</scope>
    <source>
        <strain evidence="1 3">ICMP 15201</strain>
        <strain evidence="2 4">ICMP 15203</strain>
    </source>
</reference>
<protein>
    <submittedName>
        <fullName evidence="2">Uncharacterized protein</fullName>
    </submittedName>
</protein>
<evidence type="ECO:0000313" key="4">
    <source>
        <dbReference type="Proteomes" id="UP000270524"/>
    </source>
</evidence>
<dbReference type="EMBL" id="RBPH01000200">
    <property type="protein sequence ID" value="RMN78619.1"/>
    <property type="molecule type" value="Genomic_DNA"/>
</dbReference>
<organism evidence="2 4">
    <name type="scientific">Pseudomonas cannabina</name>
    <dbReference type="NCBI Taxonomy" id="86840"/>
    <lineage>
        <taxon>Bacteria</taxon>
        <taxon>Pseudomonadati</taxon>
        <taxon>Pseudomonadota</taxon>
        <taxon>Gammaproteobacteria</taxon>
        <taxon>Pseudomonadales</taxon>
        <taxon>Pseudomonadaceae</taxon>
        <taxon>Pseudomonas</taxon>
    </lineage>
</organism>
<dbReference type="RefSeq" id="WP_057414874.1">
    <property type="nucleotide sequence ID" value="NZ_RBPH01000200.1"/>
</dbReference>
<dbReference type="AlphaFoldDB" id="A0A3M3Q341"/>
<name>A0A3M3Q341_PSECA</name>
<comment type="caution">
    <text evidence="2">The sequence shown here is derived from an EMBL/GenBank/DDBJ whole genome shotgun (WGS) entry which is preliminary data.</text>
</comment>
<sequence>MKREFNNRIDAQRNVLNIVNKLGWREELFGLSAGAIARWVEANQIPAGDQLHAMVTQAAEKLFFLANKSQEQITGEYRALSIEVADLALQIEEIARAR</sequence>
<evidence type="ECO:0000313" key="3">
    <source>
        <dbReference type="Proteomes" id="UP000269335"/>
    </source>
</evidence>
<evidence type="ECO:0000313" key="2">
    <source>
        <dbReference type="EMBL" id="RMN92526.1"/>
    </source>
</evidence>
<proteinExistence type="predicted"/>